<name>A0A4Z0FEP5_9GAMM</name>
<reference evidence="2 3" key="1">
    <citation type="journal article" date="2019" name="ISME J.">
        <title>Candidatus Macondimonas diazotrophica, a novel gammaproteobacterial genus dominating crude-oil-contaminated coastal sediments.</title>
        <authorList>
            <person name="Karthikeyan S."/>
            <person name="Konstantinidis K."/>
        </authorList>
    </citation>
    <scope>NUCLEOTIDE SEQUENCE [LARGE SCALE GENOMIC DNA]</scope>
    <source>
        <strain evidence="2 3">KTK01</strain>
    </source>
</reference>
<feature type="region of interest" description="Disordered" evidence="1">
    <location>
        <begin position="103"/>
        <end position="122"/>
    </location>
</feature>
<keyword evidence="3" id="KW-1185">Reference proteome</keyword>
<accession>A0A4Z0FEP5</accession>
<proteinExistence type="predicted"/>
<dbReference type="Proteomes" id="UP000297890">
    <property type="component" value="Unassembled WGS sequence"/>
</dbReference>
<sequence length="122" mass="13291">MSEPAPVERWSPNLEALLRRYLCATPVPASEHAGLLLGVALAFPRAASPDPEQALAVLIDGVKNWLDAHHRIPAAMPPIHRGPMRSPSLKPQTWKVLWTHRPATHPEDMPSAIPAATGNTHD</sequence>
<organism evidence="2 3">
    <name type="scientific">Candidatus Macondimonas diazotrophica</name>
    <dbReference type="NCBI Taxonomy" id="2305248"/>
    <lineage>
        <taxon>Bacteria</taxon>
        <taxon>Pseudomonadati</taxon>
        <taxon>Pseudomonadota</taxon>
        <taxon>Gammaproteobacteria</taxon>
        <taxon>Chromatiales</taxon>
        <taxon>Ectothiorhodospiraceae</taxon>
        <taxon>Candidatus Macondimonas</taxon>
    </lineage>
</organism>
<gene>
    <name evidence="2" type="ORF">E4680_01180</name>
</gene>
<dbReference type="AlphaFoldDB" id="A0A4Z0FEP5"/>
<dbReference type="EMBL" id="SRIO01000001">
    <property type="protein sequence ID" value="TFZ84180.1"/>
    <property type="molecule type" value="Genomic_DNA"/>
</dbReference>
<evidence type="ECO:0000313" key="2">
    <source>
        <dbReference type="EMBL" id="TFZ84180.1"/>
    </source>
</evidence>
<evidence type="ECO:0000256" key="1">
    <source>
        <dbReference type="SAM" id="MobiDB-lite"/>
    </source>
</evidence>
<comment type="caution">
    <text evidence="2">The sequence shown here is derived from an EMBL/GenBank/DDBJ whole genome shotgun (WGS) entry which is preliminary data.</text>
</comment>
<protein>
    <submittedName>
        <fullName evidence="2">Uncharacterized protein</fullName>
    </submittedName>
</protein>
<dbReference type="RefSeq" id="WP_135280540.1">
    <property type="nucleotide sequence ID" value="NZ_SRIO01000001.1"/>
</dbReference>
<evidence type="ECO:0000313" key="3">
    <source>
        <dbReference type="Proteomes" id="UP000297890"/>
    </source>
</evidence>